<dbReference type="RefSeq" id="WP_173413166.1">
    <property type="nucleotide sequence ID" value="NZ_CP054139.1"/>
</dbReference>
<dbReference type="AlphaFoldDB" id="A0A7D4Q7X6"/>
<proteinExistence type="predicted"/>
<sequence length="131" mass="14420">MIKKTYLLLWLLPLVGCVKTTNNNGTTTSDTVIEYSFTPTTTDLNYSVIYTNESGAPVSLTVQAGQPFNKTVSSSAAKGLKTVEFWIQYGDAIKSLTGRVSYKRSPSMNTSETITLTPSQPSYTFRDPVFK</sequence>
<name>A0A7D4Q7X6_9SPHI</name>
<evidence type="ECO:0000256" key="1">
    <source>
        <dbReference type="SAM" id="SignalP"/>
    </source>
</evidence>
<protein>
    <submittedName>
        <fullName evidence="2">Uncharacterized protein</fullName>
    </submittedName>
</protein>
<dbReference type="EMBL" id="CP054139">
    <property type="protein sequence ID" value="QKJ28464.1"/>
    <property type="molecule type" value="Genomic_DNA"/>
</dbReference>
<gene>
    <name evidence="2" type="ORF">HQ865_01365</name>
</gene>
<organism evidence="2 3">
    <name type="scientific">Mucilaginibacter mali</name>
    <dbReference type="NCBI Taxonomy" id="2740462"/>
    <lineage>
        <taxon>Bacteria</taxon>
        <taxon>Pseudomonadati</taxon>
        <taxon>Bacteroidota</taxon>
        <taxon>Sphingobacteriia</taxon>
        <taxon>Sphingobacteriales</taxon>
        <taxon>Sphingobacteriaceae</taxon>
        <taxon>Mucilaginibacter</taxon>
    </lineage>
</organism>
<keyword evidence="1" id="KW-0732">Signal</keyword>
<feature type="signal peptide" evidence="1">
    <location>
        <begin position="1"/>
        <end position="20"/>
    </location>
</feature>
<dbReference type="Proteomes" id="UP000505355">
    <property type="component" value="Chromosome"/>
</dbReference>
<keyword evidence="3" id="KW-1185">Reference proteome</keyword>
<feature type="chain" id="PRO_5028947162" evidence="1">
    <location>
        <begin position="21"/>
        <end position="131"/>
    </location>
</feature>
<dbReference type="KEGG" id="mmab:HQ865_01365"/>
<evidence type="ECO:0000313" key="2">
    <source>
        <dbReference type="EMBL" id="QKJ28464.1"/>
    </source>
</evidence>
<accession>A0A7D4Q7X6</accession>
<reference evidence="2 3" key="1">
    <citation type="submission" date="2020-05" db="EMBL/GenBank/DDBJ databases">
        <title>Mucilaginibacter mali sp. nov.</title>
        <authorList>
            <person name="Kim H.S."/>
            <person name="Lee K.C."/>
            <person name="Suh M.K."/>
            <person name="Kim J.-S."/>
            <person name="Han K.-I."/>
            <person name="Eom M.K."/>
            <person name="Shin Y.K."/>
            <person name="Lee J.-S."/>
        </authorList>
    </citation>
    <scope>NUCLEOTIDE SEQUENCE [LARGE SCALE GENOMIC DNA]</scope>
    <source>
        <strain evidence="2 3">G2-14</strain>
    </source>
</reference>
<evidence type="ECO:0000313" key="3">
    <source>
        <dbReference type="Proteomes" id="UP000505355"/>
    </source>
</evidence>